<accession>A0A1E7EYW6</accession>
<name>A0A1E7EYW6_9STRA</name>
<dbReference type="EMBL" id="KV784370">
    <property type="protein sequence ID" value="OEU10743.1"/>
    <property type="molecule type" value="Genomic_DNA"/>
</dbReference>
<dbReference type="InParanoid" id="A0A1E7EYW6"/>
<sequence length="331" mass="37904">MRHDKHKFESTVFFDHLEQASSAQQSTLLDSHSEFIGHCCLIDKSFRLETDPVHPNQHQCDRSRERSIDSQLSGCIFFPEFLLFIDSPIDCMDIHTVGGEYKMKESNKRDTCRSSSSSSKHQNKREYLPPRWHGVVPNDFAVENAMLAPDRNGEFPDDWKSMYINNHKIALPHDENIFKMGLVQEMDLGLSGLEASMHGSCITSEPPMENSRTGKSFVFILLHICPQAINAELKNIEETRLIVIHRDRSQNSKLPIDLKLAAEQNIPECSKFKYFYTVYNLNFVKATFVLHAVGFHRDTFADGDPSLENKISPQPPIEEESFLDDHNDMAT</sequence>
<dbReference type="AlphaFoldDB" id="A0A1E7EYW6"/>
<proteinExistence type="predicted"/>
<evidence type="ECO:0000313" key="2">
    <source>
        <dbReference type="EMBL" id="OEU10743.1"/>
    </source>
</evidence>
<gene>
    <name evidence="2" type="ORF">FRACYDRAFT_246573</name>
</gene>
<evidence type="ECO:0000256" key="1">
    <source>
        <dbReference type="SAM" id="MobiDB-lite"/>
    </source>
</evidence>
<dbReference type="KEGG" id="fcy:FRACYDRAFT_246573"/>
<dbReference type="Proteomes" id="UP000095751">
    <property type="component" value="Unassembled WGS sequence"/>
</dbReference>
<organism evidence="2 3">
    <name type="scientific">Fragilariopsis cylindrus CCMP1102</name>
    <dbReference type="NCBI Taxonomy" id="635003"/>
    <lineage>
        <taxon>Eukaryota</taxon>
        <taxon>Sar</taxon>
        <taxon>Stramenopiles</taxon>
        <taxon>Ochrophyta</taxon>
        <taxon>Bacillariophyta</taxon>
        <taxon>Bacillariophyceae</taxon>
        <taxon>Bacillariophycidae</taxon>
        <taxon>Bacillariales</taxon>
        <taxon>Bacillariaceae</taxon>
        <taxon>Fragilariopsis</taxon>
    </lineage>
</organism>
<protein>
    <submittedName>
        <fullName evidence="2">Uncharacterized protein</fullName>
    </submittedName>
</protein>
<evidence type="ECO:0000313" key="3">
    <source>
        <dbReference type="Proteomes" id="UP000095751"/>
    </source>
</evidence>
<feature type="region of interest" description="Disordered" evidence="1">
    <location>
        <begin position="304"/>
        <end position="331"/>
    </location>
</feature>
<reference evidence="2 3" key="1">
    <citation type="submission" date="2016-09" db="EMBL/GenBank/DDBJ databases">
        <title>Extensive genetic diversity and differential bi-allelic expression allows diatom success in the polar Southern Ocean.</title>
        <authorList>
            <consortium name="DOE Joint Genome Institute"/>
            <person name="Mock T."/>
            <person name="Otillar R.P."/>
            <person name="Strauss J."/>
            <person name="Dupont C."/>
            <person name="Frickenhaus S."/>
            <person name="Maumus F."/>
            <person name="Mcmullan M."/>
            <person name="Sanges R."/>
            <person name="Schmutz J."/>
            <person name="Toseland A."/>
            <person name="Valas R."/>
            <person name="Veluchamy A."/>
            <person name="Ward B.J."/>
            <person name="Allen A."/>
            <person name="Barry K."/>
            <person name="Falciatore A."/>
            <person name="Ferrante M."/>
            <person name="Fortunato A.E."/>
            <person name="Gloeckner G."/>
            <person name="Gruber A."/>
            <person name="Hipkin R."/>
            <person name="Janech M."/>
            <person name="Kroth P."/>
            <person name="Leese F."/>
            <person name="Lindquist E."/>
            <person name="Lyon B.R."/>
            <person name="Martin J."/>
            <person name="Mayer C."/>
            <person name="Parker M."/>
            <person name="Quesneville H."/>
            <person name="Raymond J."/>
            <person name="Uhlig C."/>
            <person name="Valentin K.U."/>
            <person name="Worden A.Z."/>
            <person name="Armbrust E.V."/>
            <person name="Bowler C."/>
            <person name="Green B."/>
            <person name="Moulton V."/>
            <person name="Van Oosterhout C."/>
            <person name="Grigoriev I."/>
        </authorList>
    </citation>
    <scope>NUCLEOTIDE SEQUENCE [LARGE SCALE GENOMIC DNA]</scope>
    <source>
        <strain evidence="2 3">CCMP1102</strain>
    </source>
</reference>
<keyword evidence="3" id="KW-1185">Reference proteome</keyword>
<feature type="region of interest" description="Disordered" evidence="1">
    <location>
        <begin position="105"/>
        <end position="126"/>
    </location>
</feature>